<comment type="caution">
    <text evidence="1">The sequence shown here is derived from an EMBL/GenBank/DDBJ whole genome shotgun (WGS) entry which is preliminary data.</text>
</comment>
<dbReference type="Pfam" id="PF03357">
    <property type="entry name" value="Snf7"/>
    <property type="match status" value="1"/>
</dbReference>
<name>A0A0F9KT45_9ZZZZ</name>
<dbReference type="AlphaFoldDB" id="A0A0F9KT45"/>
<accession>A0A0F9KT45</accession>
<gene>
    <name evidence="1" type="ORF">LCGC14_1288740</name>
</gene>
<organism evidence="1">
    <name type="scientific">marine sediment metagenome</name>
    <dbReference type="NCBI Taxonomy" id="412755"/>
    <lineage>
        <taxon>unclassified sequences</taxon>
        <taxon>metagenomes</taxon>
        <taxon>ecological metagenomes</taxon>
    </lineage>
</organism>
<sequence>MNSDISDIDISKIYNEHVNEQKSITTRLKEYDSPKKDNKIIVTRNKQIDYRNIVHDNDEHILVTGFKYLYNAFINKVSIGKTKDNTIKTSNVINELQNKEIQIQNVITRKEEQRDYHMKEAIKFKKANNRNSSINALKKSKICANAVTSYQNMLFSFTNSINSIEQAHIHNIVVKGIVQTKKVLTGMKSVSMAVDDITDIMEDINDINIDIKEVQDEVSRMLLGGIDIDDDDLEKEFDNIIIDEGYPHVPIHQPNIICKNDGHMVINFLNANSIE</sequence>
<dbReference type="GO" id="GO:0005771">
    <property type="term" value="C:multivesicular body"/>
    <property type="evidence" value="ECO:0007669"/>
    <property type="project" value="TreeGrafter"/>
</dbReference>
<protein>
    <submittedName>
        <fullName evidence="1">Uncharacterized protein</fullName>
    </submittedName>
</protein>
<proteinExistence type="predicted"/>
<dbReference type="PANTHER" id="PTHR22761">
    <property type="entry name" value="CHARGED MULTIVESICULAR BODY PROTEIN"/>
    <property type="match status" value="1"/>
</dbReference>
<dbReference type="GO" id="GO:0032511">
    <property type="term" value="P:late endosome to vacuole transport via multivesicular body sorting pathway"/>
    <property type="evidence" value="ECO:0007669"/>
    <property type="project" value="TreeGrafter"/>
</dbReference>
<evidence type="ECO:0000313" key="1">
    <source>
        <dbReference type="EMBL" id="KKM85469.1"/>
    </source>
</evidence>
<reference evidence="1" key="1">
    <citation type="journal article" date="2015" name="Nature">
        <title>Complex archaea that bridge the gap between prokaryotes and eukaryotes.</title>
        <authorList>
            <person name="Spang A."/>
            <person name="Saw J.H."/>
            <person name="Jorgensen S.L."/>
            <person name="Zaremba-Niedzwiedzka K."/>
            <person name="Martijn J."/>
            <person name="Lind A.E."/>
            <person name="van Eijk R."/>
            <person name="Schleper C."/>
            <person name="Guy L."/>
            <person name="Ettema T.J."/>
        </authorList>
    </citation>
    <scope>NUCLEOTIDE SEQUENCE</scope>
</reference>
<dbReference type="EMBL" id="LAZR01007406">
    <property type="protein sequence ID" value="KKM85469.1"/>
    <property type="molecule type" value="Genomic_DNA"/>
</dbReference>
<dbReference type="InterPro" id="IPR005024">
    <property type="entry name" value="Snf7_fam"/>
</dbReference>
<dbReference type="GO" id="GO:0006900">
    <property type="term" value="P:vesicle budding from membrane"/>
    <property type="evidence" value="ECO:0007669"/>
    <property type="project" value="TreeGrafter"/>
</dbReference>